<evidence type="ECO:0000259" key="1">
    <source>
        <dbReference type="Pfam" id="PF05368"/>
    </source>
</evidence>
<evidence type="ECO:0000313" key="3">
    <source>
        <dbReference type="Proteomes" id="UP001059380"/>
    </source>
</evidence>
<dbReference type="AlphaFoldDB" id="A0A9J7BHR4"/>
<dbReference type="InterPro" id="IPR008030">
    <property type="entry name" value="NmrA-like"/>
</dbReference>
<keyword evidence="3" id="KW-1185">Reference proteome</keyword>
<organism evidence="2 3">
    <name type="scientific">Occallatibacter riparius</name>
    <dbReference type="NCBI Taxonomy" id="1002689"/>
    <lineage>
        <taxon>Bacteria</taxon>
        <taxon>Pseudomonadati</taxon>
        <taxon>Acidobacteriota</taxon>
        <taxon>Terriglobia</taxon>
        <taxon>Terriglobales</taxon>
        <taxon>Acidobacteriaceae</taxon>
        <taxon>Occallatibacter</taxon>
    </lineage>
</organism>
<protein>
    <submittedName>
        <fullName evidence="2">NAD(P)H-binding protein</fullName>
    </submittedName>
</protein>
<dbReference type="SUPFAM" id="SSF51735">
    <property type="entry name" value="NAD(P)-binding Rossmann-fold domains"/>
    <property type="match status" value="1"/>
</dbReference>
<dbReference type="KEGG" id="orp:MOP44_16930"/>
<gene>
    <name evidence="2" type="ORF">MOP44_16930</name>
</gene>
<dbReference type="Proteomes" id="UP001059380">
    <property type="component" value="Chromosome"/>
</dbReference>
<reference evidence="2" key="1">
    <citation type="submission" date="2021-04" db="EMBL/GenBank/DDBJ databases">
        <title>Phylogenetic analysis of Acidobacteriaceae.</title>
        <authorList>
            <person name="Qiu L."/>
            <person name="Zhang Q."/>
        </authorList>
    </citation>
    <scope>NUCLEOTIDE SEQUENCE</scope>
    <source>
        <strain evidence="2">DSM 25168</strain>
    </source>
</reference>
<sequence>MILVTGATGNVGSELIRNLHAAGAPVRALVRKENSAVPGGIECAVGDLSQPASISNALIGVTRVFLLGGYSDMPAVLNRLRIAKVQHVVLLSSRSIIGGQSSNAIVKMWMTSEDAVMSSGIPWTILRPSSFMSNALRWRSDIRASRPVRVHFPNIPIALIDPYDIAAAAAVVLTTGRQRNKTYELSGPIAMLPAEQLEILGRAIGRKLHAQFVPDNEAFADLLRQSSEEFADAIFRFYAKGEFDDSRVVSTVTHLTGQAPRSFEQWAINHASEFLES</sequence>
<dbReference type="InterPro" id="IPR051604">
    <property type="entry name" value="Ergot_Alk_Oxidoreductase"/>
</dbReference>
<name>A0A9J7BHR4_9BACT</name>
<accession>A0A9J7BHR4</accession>
<dbReference type="RefSeq" id="WP_260791409.1">
    <property type="nucleotide sequence ID" value="NZ_CP093313.1"/>
</dbReference>
<dbReference type="PANTHER" id="PTHR43162:SF1">
    <property type="entry name" value="PRESTALK A DIFFERENTIATION PROTEIN A"/>
    <property type="match status" value="1"/>
</dbReference>
<proteinExistence type="predicted"/>
<feature type="domain" description="NmrA-like" evidence="1">
    <location>
        <begin position="2"/>
        <end position="266"/>
    </location>
</feature>
<dbReference type="Pfam" id="PF05368">
    <property type="entry name" value="NmrA"/>
    <property type="match status" value="1"/>
</dbReference>
<dbReference type="Gene3D" id="3.90.25.10">
    <property type="entry name" value="UDP-galactose 4-epimerase, domain 1"/>
    <property type="match status" value="1"/>
</dbReference>
<dbReference type="InterPro" id="IPR036291">
    <property type="entry name" value="NAD(P)-bd_dom_sf"/>
</dbReference>
<dbReference type="EMBL" id="CP093313">
    <property type="protein sequence ID" value="UWZ82255.1"/>
    <property type="molecule type" value="Genomic_DNA"/>
</dbReference>
<dbReference type="Gene3D" id="3.40.50.720">
    <property type="entry name" value="NAD(P)-binding Rossmann-like Domain"/>
    <property type="match status" value="1"/>
</dbReference>
<dbReference type="PANTHER" id="PTHR43162">
    <property type="match status" value="1"/>
</dbReference>
<evidence type="ECO:0000313" key="2">
    <source>
        <dbReference type="EMBL" id="UWZ82255.1"/>
    </source>
</evidence>